<dbReference type="Pfam" id="PF01927">
    <property type="entry name" value="Mut7-C"/>
    <property type="match status" value="1"/>
</dbReference>
<organism evidence="2">
    <name type="scientific">Rhipicephalus appendiculatus</name>
    <name type="common">Brown ear tick</name>
    <dbReference type="NCBI Taxonomy" id="34631"/>
    <lineage>
        <taxon>Eukaryota</taxon>
        <taxon>Metazoa</taxon>
        <taxon>Ecdysozoa</taxon>
        <taxon>Arthropoda</taxon>
        <taxon>Chelicerata</taxon>
        <taxon>Arachnida</taxon>
        <taxon>Acari</taxon>
        <taxon>Parasitiformes</taxon>
        <taxon>Ixodida</taxon>
        <taxon>Ixodoidea</taxon>
        <taxon>Ixodidae</taxon>
        <taxon>Rhipicephalinae</taxon>
        <taxon>Rhipicephalus</taxon>
        <taxon>Rhipicephalus</taxon>
    </lineage>
</organism>
<dbReference type="PANTHER" id="PTHR47765:SF2">
    <property type="entry name" value="EXONUCLEASE MUT-7 HOMOLOG"/>
    <property type="match status" value="1"/>
</dbReference>
<dbReference type="InterPro" id="IPR012337">
    <property type="entry name" value="RNaseH-like_sf"/>
</dbReference>
<dbReference type="InterPro" id="IPR052408">
    <property type="entry name" value="Exonuclease_MUT-7-like"/>
</dbReference>
<reference evidence="2" key="1">
    <citation type="journal article" date="2016" name="Ticks Tick Borne Dis.">
        <title>De novo assembly and annotation of the salivary gland transcriptome of Rhipicephalus appendiculatus male and female ticks during blood feeding.</title>
        <authorList>
            <person name="de Castro M.H."/>
            <person name="de Klerk D."/>
            <person name="Pienaar R."/>
            <person name="Latif A.A."/>
            <person name="Rees D.J."/>
            <person name="Mans B.J."/>
        </authorList>
    </citation>
    <scope>NUCLEOTIDE SEQUENCE</scope>
    <source>
        <tissue evidence="2">Salivary glands</tissue>
    </source>
</reference>
<dbReference type="PANTHER" id="PTHR47765">
    <property type="entry name" value="3'-5' EXONUCLEASE DOMAIN-CONTAINING PROTEIN"/>
    <property type="match status" value="1"/>
</dbReference>
<dbReference type="GO" id="GO:0003676">
    <property type="term" value="F:nucleic acid binding"/>
    <property type="evidence" value="ECO:0007669"/>
    <property type="project" value="InterPro"/>
</dbReference>
<dbReference type="Pfam" id="PF01612">
    <property type="entry name" value="DNA_pol_A_exo1"/>
    <property type="match status" value="1"/>
</dbReference>
<sequence>MDPLWSQHLEALWHAARNKKTEPLVKVLQTYFDKAPNCFECAFSLMRAASDFHKNRPTALSFTIMSVFQEWLLEHPELYPALLTKDIKRRALVTVLKQTNTSLIDLVCRVYKLKEHRVDYMDIVQDLLIRKHFNEASTVVTSLKLHDYFTIEEIAIPLFLMDKMALLENYMAGLPELQKEVVVYLDNLYNDGNRADGVISNLNVKMISRDKIHPKTLAKVISRMLKQYGLPVELCPHVHYSRSKSALKYLIYKRYNEGDFSEASWREMICEAVGTSPTLQHDLLNELLWVDDYDSALSFAIKLGLPDHQWPRSLRTFRVQCGQQKVQELLKSWNLNYDKDDPSKYLPLRIDLCDVHMVDTADGLDTCIEVIKDYDVVGIDAEWKPTMGLTPSRLSLVQLAVWDNVYVLDMLKLSEILSEEQWGQLYTDVLSSNEILKLGFGIAEDLKLLAETIKLPGGKVHNVVDLCSFAEKLRCDCPTLMKPVVPKERGHKGLSELTRTLLGLPLNKDEQCSDWENRPLRQSQMKYAALDAFCLLQLYEELYKRADAQQINLRELLEEAKDAKGGAHLRQDRPRKYKSQLPELETPLPPCAQQCPFEVGEEMTCVDERPFVRSDQPLPVSEFRVIVDTMVQGLGRYLRLCGIDTVILRDGDDRDQAVKLAQKESRVIITCGAPYRKMKQYVAQDQCFCVNNVASAREQMKDVLKFYNVAVNEKDILTRCTECNASRYAFVPSEHMRQLQASLTGEGLMVASGKALVRSYGPDCSIDFTSGRFDNGVLVKCSDLVFEYLSHVSMFYVCVGCGKVYWDGSHYGRFREQSWLNELISGEPPPAPESCADCVTATGCRRQNDGTSH</sequence>
<accession>A0A131YNS2</accession>
<evidence type="ECO:0000313" key="2">
    <source>
        <dbReference type="EMBL" id="JAP80208.1"/>
    </source>
</evidence>
<dbReference type="EMBL" id="GEDV01008349">
    <property type="protein sequence ID" value="JAP80208.1"/>
    <property type="molecule type" value="Transcribed_RNA"/>
</dbReference>
<proteinExistence type="predicted"/>
<dbReference type="GO" id="GO:0008408">
    <property type="term" value="F:3'-5' exonuclease activity"/>
    <property type="evidence" value="ECO:0007669"/>
    <property type="project" value="InterPro"/>
</dbReference>
<dbReference type="InterPro" id="IPR002782">
    <property type="entry name" value="Mut7-C_RNAse_dom"/>
</dbReference>
<dbReference type="InterPro" id="IPR002562">
    <property type="entry name" value="3'-5'_exonuclease_dom"/>
</dbReference>
<dbReference type="GO" id="GO:0006139">
    <property type="term" value="P:nucleobase-containing compound metabolic process"/>
    <property type="evidence" value="ECO:0007669"/>
    <property type="project" value="InterPro"/>
</dbReference>
<protein>
    <recommendedName>
        <fullName evidence="1">3'-5' exonuclease domain-containing protein</fullName>
    </recommendedName>
</protein>
<dbReference type="AlphaFoldDB" id="A0A131YNS2"/>
<evidence type="ECO:0000259" key="1">
    <source>
        <dbReference type="SMART" id="SM00474"/>
    </source>
</evidence>
<dbReference type="SUPFAM" id="SSF53098">
    <property type="entry name" value="Ribonuclease H-like"/>
    <property type="match status" value="1"/>
</dbReference>
<dbReference type="InterPro" id="IPR036397">
    <property type="entry name" value="RNaseH_sf"/>
</dbReference>
<feature type="domain" description="3'-5' exonuclease" evidence="1">
    <location>
        <begin position="355"/>
        <end position="547"/>
    </location>
</feature>
<dbReference type="Gene3D" id="3.30.420.10">
    <property type="entry name" value="Ribonuclease H-like superfamily/Ribonuclease H"/>
    <property type="match status" value="1"/>
</dbReference>
<dbReference type="SMART" id="SM00474">
    <property type="entry name" value="35EXOc"/>
    <property type="match status" value="1"/>
</dbReference>
<name>A0A131YNS2_RHIAP</name>